<dbReference type="OrthoDB" id="690341at2759"/>
<proteinExistence type="predicted"/>
<dbReference type="Proteomes" id="UP000554482">
    <property type="component" value="Unassembled WGS sequence"/>
</dbReference>
<dbReference type="Gene3D" id="3.40.50.300">
    <property type="entry name" value="P-loop containing nucleotide triphosphate hydrolases"/>
    <property type="match status" value="1"/>
</dbReference>
<feature type="domain" description="Disease resistance R13L4/SHOC-2-like LRR" evidence="8">
    <location>
        <begin position="590"/>
        <end position="921"/>
    </location>
</feature>
<feature type="domain" description="Disease resistance N-terminal" evidence="6">
    <location>
        <begin position="5"/>
        <end position="87"/>
    </location>
</feature>
<dbReference type="PANTHER" id="PTHR23155:SF1205">
    <property type="entry name" value="DISEASE RESISTANCE PROTEIN RPM1"/>
    <property type="match status" value="1"/>
</dbReference>
<dbReference type="AlphaFoldDB" id="A0A7J6X1N6"/>
<dbReference type="Pfam" id="PF23598">
    <property type="entry name" value="LRR_14"/>
    <property type="match status" value="1"/>
</dbReference>
<evidence type="ECO:0000259" key="7">
    <source>
        <dbReference type="Pfam" id="PF23559"/>
    </source>
</evidence>
<gene>
    <name evidence="9" type="ORF">FRX31_007716</name>
</gene>
<dbReference type="PRINTS" id="PR00364">
    <property type="entry name" value="DISEASERSIST"/>
</dbReference>
<dbReference type="InterPro" id="IPR027417">
    <property type="entry name" value="P-loop_NTPase"/>
</dbReference>
<evidence type="ECO:0000259" key="5">
    <source>
        <dbReference type="Pfam" id="PF00931"/>
    </source>
</evidence>
<keyword evidence="10" id="KW-1185">Reference proteome</keyword>
<dbReference type="FunFam" id="3.40.50.300:FF:001091">
    <property type="entry name" value="Probable disease resistance protein At1g61300"/>
    <property type="match status" value="1"/>
</dbReference>
<name>A0A7J6X1N6_THATH</name>
<accession>A0A7J6X1N6</accession>
<dbReference type="Gene3D" id="3.80.10.10">
    <property type="entry name" value="Ribonuclease Inhibitor"/>
    <property type="match status" value="2"/>
</dbReference>
<protein>
    <submittedName>
        <fullName evidence="9">Disease resistance protein</fullName>
    </submittedName>
</protein>
<keyword evidence="4" id="KW-0175">Coiled coil</keyword>
<evidence type="ECO:0000256" key="4">
    <source>
        <dbReference type="SAM" id="Coils"/>
    </source>
</evidence>
<evidence type="ECO:0000256" key="2">
    <source>
        <dbReference type="ARBA" id="ARBA00022741"/>
    </source>
</evidence>
<sequence length="945" mass="108005">MAESVVGFLLEKLVLVVDQEVELLKGVRNEINQMKDEFQSIKALLRDADAKVAIDQGVKEWVEQVRDVAYEIEDVLDEFILSHHQTGGRQTDSHDVQGNFVRSIASVFHSVIHLFTCLKVEHEIGTHIKHIRIRIQEISNRRQRYNLSSTSCIVKLNNINTNLKRDPREDALFLEEFQLVGIDGPREEITGYLLKTDDATTLGVVAIFGEGGLGKTTLVKKVYDSSKVEGHFPHRAWITVSQTFDAKNLFKSLVKQLFPELEGAERETMELIELKQMLNANLRGKRYVVVLDDIWNLDAWREFKNAFAIDNKSGSKIMVTTRFKSVADICIQDYGNIYSLQRLNFEDSFKLFSKKAFKSSIENASSCPELVLKNRSVKFLKKCDGLPLAIVAISGLLSTKQPSEWDQIYQNIGSLMDTSIGSQSQLEDLHLVISLSYNDLPYPLKSCFLYMCIFPEDYSIKCPSLLHLWVAEGFIERRRHMDMTMEELASLYLDELIQRSLVQIDSMDTRRRVRSCRIHDLVREFIIVKARDQNLATIITIGGDHGESPLLSGIDYSTGQKPQRQLSITCSGRQDTWTKVLTENSRSLSHLRSLFLFMPYTGTYLVHSSSTAFLSNFKLLRVLNLQDAGLEEFPNPIVNLFYLRYLSLRRNTGISHVPSLVGKLIHLETLDLKITRVYQLPVEILNLRHLRNLFIEHFFTLYQGVKLPVGIHNLATLEKLVGVDADDKESGVLVKELGMLTQLRKLGICNLRDEDGVQLFASVQKMKYLHSFRVSSKSKKFLHSNSLSSPPVSLKYLHMAGSLDELPSWILSLQNLEELHLSYSGLKYDPIEVLQVLPNLMVLGLHYGSFEGEELSFAKGGFPRLKKLLLWRLGNLNKVKVEEGAMPVVQCIKFSKCYRLEEMPLGLEHLTTLNEIEHQLMPQSFIDRLNEHCWKTGHLPRIVRY</sequence>
<dbReference type="Pfam" id="PF23559">
    <property type="entry name" value="WHD_DRP"/>
    <property type="match status" value="1"/>
</dbReference>
<feature type="coiled-coil region" evidence="4">
    <location>
        <begin position="17"/>
        <end position="51"/>
    </location>
</feature>
<dbReference type="InterPro" id="IPR032675">
    <property type="entry name" value="LRR_dom_sf"/>
</dbReference>
<dbReference type="SUPFAM" id="SSF52540">
    <property type="entry name" value="P-loop containing nucleoside triphosphate hydrolases"/>
    <property type="match status" value="1"/>
</dbReference>
<dbReference type="InterPro" id="IPR036388">
    <property type="entry name" value="WH-like_DNA-bd_sf"/>
</dbReference>
<comment type="caution">
    <text evidence="9">The sequence shown here is derived from an EMBL/GenBank/DDBJ whole genome shotgun (WGS) entry which is preliminary data.</text>
</comment>
<evidence type="ECO:0000256" key="1">
    <source>
        <dbReference type="ARBA" id="ARBA00022737"/>
    </source>
</evidence>
<dbReference type="InterPro" id="IPR055414">
    <property type="entry name" value="LRR_R13L4/SHOC2-like"/>
</dbReference>
<dbReference type="GO" id="GO:0043531">
    <property type="term" value="F:ADP binding"/>
    <property type="evidence" value="ECO:0007669"/>
    <property type="project" value="InterPro"/>
</dbReference>
<dbReference type="CDD" id="cd14798">
    <property type="entry name" value="RX-CC_like"/>
    <property type="match status" value="1"/>
</dbReference>
<evidence type="ECO:0000313" key="10">
    <source>
        <dbReference type="Proteomes" id="UP000554482"/>
    </source>
</evidence>
<dbReference type="Gene3D" id="1.20.5.4130">
    <property type="match status" value="1"/>
</dbReference>
<dbReference type="SUPFAM" id="SSF52058">
    <property type="entry name" value="L domain-like"/>
    <property type="match status" value="1"/>
</dbReference>
<reference evidence="9 10" key="1">
    <citation type="submission" date="2020-06" db="EMBL/GenBank/DDBJ databases">
        <title>Transcriptomic and genomic resources for Thalictrum thalictroides and T. hernandezii: Facilitating candidate gene discovery in an emerging model plant lineage.</title>
        <authorList>
            <person name="Arias T."/>
            <person name="Riano-Pachon D.M."/>
            <person name="Di Stilio V.S."/>
        </authorList>
    </citation>
    <scope>NUCLEOTIDE SEQUENCE [LARGE SCALE GENOMIC DNA]</scope>
    <source>
        <strain evidence="10">cv. WT478/WT964</strain>
        <tissue evidence="9">Leaves</tissue>
    </source>
</reference>
<evidence type="ECO:0000259" key="8">
    <source>
        <dbReference type="Pfam" id="PF23598"/>
    </source>
</evidence>
<dbReference type="InterPro" id="IPR002182">
    <property type="entry name" value="NB-ARC"/>
</dbReference>
<dbReference type="FunFam" id="1.10.10.10:FF:000322">
    <property type="entry name" value="Probable disease resistance protein At1g63360"/>
    <property type="match status" value="1"/>
</dbReference>
<feature type="domain" description="Disease resistance protein winged helix" evidence="7">
    <location>
        <begin position="453"/>
        <end position="526"/>
    </location>
</feature>
<dbReference type="GO" id="GO:0098542">
    <property type="term" value="P:defense response to other organism"/>
    <property type="evidence" value="ECO:0007669"/>
    <property type="project" value="TreeGrafter"/>
</dbReference>
<dbReference type="InterPro" id="IPR058922">
    <property type="entry name" value="WHD_DRP"/>
</dbReference>
<dbReference type="EMBL" id="JABWDY010007758">
    <property type="protein sequence ID" value="KAF5202698.1"/>
    <property type="molecule type" value="Genomic_DNA"/>
</dbReference>
<dbReference type="Pfam" id="PF00931">
    <property type="entry name" value="NB-ARC"/>
    <property type="match status" value="1"/>
</dbReference>
<keyword evidence="3" id="KW-0611">Plant defense</keyword>
<dbReference type="InterPro" id="IPR041118">
    <property type="entry name" value="Rx_N"/>
</dbReference>
<evidence type="ECO:0000259" key="6">
    <source>
        <dbReference type="Pfam" id="PF18052"/>
    </source>
</evidence>
<evidence type="ECO:0000313" key="9">
    <source>
        <dbReference type="EMBL" id="KAF5202698.1"/>
    </source>
</evidence>
<evidence type="ECO:0000256" key="3">
    <source>
        <dbReference type="ARBA" id="ARBA00022821"/>
    </source>
</evidence>
<dbReference type="PANTHER" id="PTHR23155">
    <property type="entry name" value="DISEASE RESISTANCE PROTEIN RP"/>
    <property type="match status" value="1"/>
</dbReference>
<dbReference type="InterPro" id="IPR044974">
    <property type="entry name" value="Disease_R_plants"/>
</dbReference>
<organism evidence="9 10">
    <name type="scientific">Thalictrum thalictroides</name>
    <name type="common">Rue-anemone</name>
    <name type="synonym">Anemone thalictroides</name>
    <dbReference type="NCBI Taxonomy" id="46969"/>
    <lineage>
        <taxon>Eukaryota</taxon>
        <taxon>Viridiplantae</taxon>
        <taxon>Streptophyta</taxon>
        <taxon>Embryophyta</taxon>
        <taxon>Tracheophyta</taxon>
        <taxon>Spermatophyta</taxon>
        <taxon>Magnoliopsida</taxon>
        <taxon>Ranunculales</taxon>
        <taxon>Ranunculaceae</taxon>
        <taxon>Thalictroideae</taxon>
        <taxon>Thalictrum</taxon>
    </lineage>
</organism>
<feature type="domain" description="NB-ARC" evidence="5">
    <location>
        <begin position="187"/>
        <end position="360"/>
    </location>
</feature>
<dbReference type="InterPro" id="IPR042197">
    <property type="entry name" value="Apaf_helical"/>
</dbReference>
<keyword evidence="1" id="KW-0677">Repeat</keyword>
<dbReference type="InterPro" id="IPR038005">
    <property type="entry name" value="RX-like_CC"/>
</dbReference>
<dbReference type="Pfam" id="PF18052">
    <property type="entry name" value="Rx_N"/>
    <property type="match status" value="1"/>
</dbReference>
<dbReference type="Gene3D" id="1.10.10.10">
    <property type="entry name" value="Winged helix-like DNA-binding domain superfamily/Winged helix DNA-binding domain"/>
    <property type="match status" value="1"/>
</dbReference>
<keyword evidence="2" id="KW-0547">Nucleotide-binding</keyword>
<dbReference type="Gene3D" id="1.10.8.430">
    <property type="entry name" value="Helical domain of apoptotic protease-activating factors"/>
    <property type="match status" value="1"/>
</dbReference>